<dbReference type="PROSITE" id="PS00092">
    <property type="entry name" value="N6_MTASE"/>
    <property type="match status" value="1"/>
</dbReference>
<evidence type="ECO:0000256" key="1">
    <source>
        <dbReference type="PROSITE-ProRule" id="PRU00489"/>
    </source>
</evidence>
<dbReference type="InterPro" id="IPR002052">
    <property type="entry name" value="DNA_methylase_N6_adenine_CS"/>
</dbReference>
<evidence type="ECO:0000313" key="2">
    <source>
        <dbReference type="EMBL" id="EDO44371.1"/>
    </source>
</evidence>
<dbReference type="InterPro" id="IPR007757">
    <property type="entry name" value="MT-A70-like"/>
</dbReference>
<dbReference type="PROSITE" id="PS51143">
    <property type="entry name" value="MT_A70"/>
    <property type="match status" value="1"/>
</dbReference>
<evidence type="ECO:0008006" key="4">
    <source>
        <dbReference type="Google" id="ProtNLM"/>
    </source>
</evidence>
<comment type="similarity">
    <text evidence="1">Belongs to the MT-A70-like family.</text>
</comment>
<dbReference type="AlphaFoldDB" id="A7RW13"/>
<dbReference type="PANTHER" id="PTHR12829">
    <property type="entry name" value="N6-ADENOSINE-METHYLTRANSFERASE"/>
    <property type="match status" value="1"/>
</dbReference>
<dbReference type="GO" id="GO:0032259">
    <property type="term" value="P:methylation"/>
    <property type="evidence" value="ECO:0007669"/>
    <property type="project" value="InterPro"/>
</dbReference>
<keyword evidence="3" id="KW-1185">Reference proteome</keyword>
<proteinExistence type="inferred from homology"/>
<reference evidence="2 3" key="1">
    <citation type="journal article" date="2007" name="Science">
        <title>Sea anemone genome reveals ancestral eumetazoan gene repertoire and genomic organization.</title>
        <authorList>
            <person name="Putnam N.H."/>
            <person name="Srivastava M."/>
            <person name="Hellsten U."/>
            <person name="Dirks B."/>
            <person name="Chapman J."/>
            <person name="Salamov A."/>
            <person name="Terry A."/>
            <person name="Shapiro H."/>
            <person name="Lindquist E."/>
            <person name="Kapitonov V.V."/>
            <person name="Jurka J."/>
            <person name="Genikhovich G."/>
            <person name="Grigoriev I.V."/>
            <person name="Lucas S.M."/>
            <person name="Steele R.E."/>
            <person name="Finnerty J.R."/>
            <person name="Technau U."/>
            <person name="Martindale M.Q."/>
            <person name="Rokhsar D.S."/>
        </authorList>
    </citation>
    <scope>NUCLEOTIDE SEQUENCE [LARGE SCALE GENOMIC DNA]</scope>
    <source>
        <strain evidence="3">CH2 X CH6</strain>
    </source>
</reference>
<dbReference type="GO" id="GO:0003676">
    <property type="term" value="F:nucleic acid binding"/>
    <property type="evidence" value="ECO:0007669"/>
    <property type="project" value="InterPro"/>
</dbReference>
<feature type="non-terminal residue" evidence="2">
    <location>
        <position position="1"/>
    </location>
</feature>
<dbReference type="Proteomes" id="UP000001593">
    <property type="component" value="Unassembled WGS sequence"/>
</dbReference>
<dbReference type="InParanoid" id="A7RW13"/>
<dbReference type="STRING" id="45351.A7RW13"/>
<gene>
    <name evidence="2" type="ORF">NEMVEDRAFT_v1g95490</name>
</gene>
<dbReference type="Pfam" id="PF05063">
    <property type="entry name" value="MT-A70"/>
    <property type="match status" value="1"/>
</dbReference>
<accession>A7RW13</accession>
<dbReference type="GO" id="GO:0008168">
    <property type="term" value="F:methyltransferase activity"/>
    <property type="evidence" value="ECO:0007669"/>
    <property type="project" value="InterPro"/>
</dbReference>
<sequence>MHHHEHETASLVSLNGEIYILPSMSSFLNSDATKLQPVIEHGKVKIVPFDLIVIDPPWYNKSAKRKRMYSFMSLWQIKALPVPELIAPGGLLAVWVTNKAKYIRFTRSELLPSWGVDVIAEWHWIKVTKTGEYVVGMESAHKKPYETLIIGRLPILPGASIDGGVKQVPEHQVICSVPCLKHSRKPPLGDVFKDFLPRHPHCLEMFARNLTPGWTSWGNQVLKFQHIGHF</sequence>
<dbReference type="EMBL" id="DS469545">
    <property type="protein sequence ID" value="EDO44371.1"/>
    <property type="molecule type" value="Genomic_DNA"/>
</dbReference>
<organism evidence="2 3">
    <name type="scientific">Nematostella vectensis</name>
    <name type="common">Starlet sea anemone</name>
    <dbReference type="NCBI Taxonomy" id="45351"/>
    <lineage>
        <taxon>Eukaryota</taxon>
        <taxon>Metazoa</taxon>
        <taxon>Cnidaria</taxon>
        <taxon>Anthozoa</taxon>
        <taxon>Hexacorallia</taxon>
        <taxon>Actiniaria</taxon>
        <taxon>Edwardsiidae</taxon>
        <taxon>Nematostella</taxon>
    </lineage>
</organism>
<dbReference type="InterPro" id="IPR029063">
    <property type="entry name" value="SAM-dependent_MTases_sf"/>
</dbReference>
<dbReference type="SUPFAM" id="SSF53335">
    <property type="entry name" value="S-adenosyl-L-methionine-dependent methyltransferases"/>
    <property type="match status" value="1"/>
</dbReference>
<protein>
    <recommendedName>
        <fullName evidence="4">Methyltransferase-like protein 4</fullName>
    </recommendedName>
</protein>
<dbReference type="OMA" id="NCIVMDP"/>
<dbReference type="eggNOG" id="KOG2356">
    <property type="taxonomic scope" value="Eukaryota"/>
</dbReference>
<evidence type="ECO:0000313" key="3">
    <source>
        <dbReference type="Proteomes" id="UP000001593"/>
    </source>
</evidence>
<dbReference type="PhylomeDB" id="A7RW13"/>
<name>A7RW13_NEMVE</name>
<dbReference type="HOGENOM" id="CLU_027091_3_2_1"/>
<dbReference type="PANTHER" id="PTHR12829:SF4">
    <property type="entry name" value="N(6)-ADENINE-SPECIFIC METHYLTRANSFERASE METTL4"/>
    <property type="match status" value="1"/>
</dbReference>